<dbReference type="InterPro" id="IPR015943">
    <property type="entry name" value="WD40/YVTN_repeat-like_dom_sf"/>
</dbReference>
<evidence type="ECO:0000313" key="4">
    <source>
        <dbReference type="EMBL" id="OXG04201.1"/>
    </source>
</evidence>
<sequence>MKKNYLLILLLFFAFLTNAQVTTVQGVPRNDLKLKNTAKSQLKKSAANTATFADIKYWVGTGANQAAFVLQWNDGKNSDALMWGFRWDGDATGEDMMKAILKADHRLFSLLYQGTQFGSAVGGLGFDLNGVNSNGLYKDANVTYPYYPLNGIINTSAYDFDQYTAIDAADHWQSGWTVNGYWAYNVKNPTDEDFGYSSLGVSSRVLENGSWDLWSYSPSFVLVPALETFTAVTPYVVATDFTNGFFMVNEEWFGHTNGSVNFVNNDGSINYRTYSTANDNKAFGATTQYGTIYGDKFYFISKQAKDGGDTKYTAGGRLVVANAQNMQRIAGFDNIGGGDGRSFLGVNENTGYIGESNGIYVFDIANMQVGTLIPDTGGTGQIGNMIRTSQNVFAVKQSKGVLVIDPNTNTVIKTIAGSFNSIVQAKDGSIWAIQDQKLLNIEATTFATTVYTIPTTKYIADWGAWNAGSFTYSTKQNALFWINSVNSFTSGTKVVKFDVATKTFNENFATIPGQTGTYKQIAYGAALRIDPVSDNLILNTTESGYGAHYQKNWIHTFDATGALTNTRTLDDYYWFPAVTVFPDNNAPVVSTTLPSQVSLNSATVIDLKTVVSDADNLSAAIIKTIKSNSDANVVTAVINANEELVLTPKATGNATVVLRFNSNGKIVEQSIVVDATTTTLGTGGFTKLKLAIYPNPVSEILNIQTEDEVLSVTVYDILGKSINTSVNNNQINVSDFIKGMYIINVTTDKANYVQKFIKK</sequence>
<evidence type="ECO:0000259" key="3">
    <source>
        <dbReference type="Pfam" id="PF18962"/>
    </source>
</evidence>
<dbReference type="AlphaFoldDB" id="A0A227P2S8"/>
<dbReference type="Gene3D" id="2.130.10.10">
    <property type="entry name" value="YVTN repeat-like/Quinoprotein amine dehydrogenase"/>
    <property type="match status" value="1"/>
</dbReference>
<reference evidence="4 5" key="1">
    <citation type="submission" date="2016-11" db="EMBL/GenBank/DDBJ databases">
        <title>Whole genomes of Flavobacteriaceae.</title>
        <authorList>
            <person name="Stine C."/>
            <person name="Li C."/>
            <person name="Tadesse D."/>
        </authorList>
    </citation>
    <scope>NUCLEOTIDE SEQUENCE [LARGE SCALE GENOMIC DNA]</scope>
    <source>
        <strain evidence="4 5">DSM 24704</strain>
    </source>
</reference>
<feature type="chain" id="PRO_5030039220" evidence="2">
    <location>
        <begin position="20"/>
        <end position="759"/>
    </location>
</feature>
<evidence type="ECO:0000256" key="1">
    <source>
        <dbReference type="ARBA" id="ARBA00022729"/>
    </source>
</evidence>
<keyword evidence="5" id="KW-1185">Reference proteome</keyword>
<dbReference type="InterPro" id="IPR026444">
    <property type="entry name" value="Secre_tail"/>
</dbReference>
<evidence type="ECO:0000256" key="2">
    <source>
        <dbReference type="SAM" id="SignalP"/>
    </source>
</evidence>
<dbReference type="Pfam" id="PF18962">
    <property type="entry name" value="Por_Secre_tail"/>
    <property type="match status" value="1"/>
</dbReference>
<feature type="domain" description="Secretion system C-terminal sorting" evidence="3">
    <location>
        <begin position="692"/>
        <end position="757"/>
    </location>
</feature>
<dbReference type="Proteomes" id="UP000214684">
    <property type="component" value="Unassembled WGS sequence"/>
</dbReference>
<dbReference type="InterPro" id="IPR031815">
    <property type="entry name" value="DUF5074"/>
</dbReference>
<protein>
    <submittedName>
        <fullName evidence="4">Secretion protein</fullName>
    </submittedName>
</protein>
<feature type="signal peptide" evidence="2">
    <location>
        <begin position="1"/>
        <end position="19"/>
    </location>
</feature>
<dbReference type="SUPFAM" id="SSF63829">
    <property type="entry name" value="Calcium-dependent phosphotriesterase"/>
    <property type="match status" value="1"/>
</dbReference>
<dbReference type="NCBIfam" id="TIGR04183">
    <property type="entry name" value="Por_Secre_tail"/>
    <property type="match status" value="1"/>
</dbReference>
<name>A0A227P2S8_9FLAO</name>
<dbReference type="OrthoDB" id="1041092at2"/>
<proteinExistence type="predicted"/>
<dbReference type="Pfam" id="PF16819">
    <property type="entry name" value="DUF5074"/>
    <property type="match status" value="1"/>
</dbReference>
<organism evidence="4 5">
    <name type="scientific">Flavobacterium araucananum</name>
    <dbReference type="NCBI Taxonomy" id="946678"/>
    <lineage>
        <taxon>Bacteria</taxon>
        <taxon>Pseudomonadati</taxon>
        <taxon>Bacteroidota</taxon>
        <taxon>Flavobacteriia</taxon>
        <taxon>Flavobacteriales</taxon>
        <taxon>Flavobacteriaceae</taxon>
        <taxon>Flavobacterium</taxon>
    </lineage>
</organism>
<comment type="caution">
    <text evidence="4">The sequence shown here is derived from an EMBL/GenBank/DDBJ whole genome shotgun (WGS) entry which is preliminary data.</text>
</comment>
<dbReference type="EMBL" id="MUGS01000034">
    <property type="protein sequence ID" value="OXG04201.1"/>
    <property type="molecule type" value="Genomic_DNA"/>
</dbReference>
<evidence type="ECO:0000313" key="5">
    <source>
        <dbReference type="Proteomes" id="UP000214684"/>
    </source>
</evidence>
<accession>A0A227P2S8</accession>
<keyword evidence="1 2" id="KW-0732">Signal</keyword>
<gene>
    <name evidence="4" type="ORF">B0A64_15905</name>
</gene>
<dbReference type="RefSeq" id="WP_089480546.1">
    <property type="nucleotide sequence ID" value="NZ_MUGS01000034.1"/>
</dbReference>